<sequence>MTALVAGLCVVCAIAFAALHRNSSVAWMAIALAIGVLESLALKDGDISRLDLWLTAATVPMSYVCVGESIRSAYGRTQSSWRCFTICGAAVLASLLLLLTPLPPVLQFLPAQLVGAAALARAVAVVRQDGRKGDFIDVGLAVTLSLVTAIYIVRVPVFPVLVGLESPIVAIPRQTLQDMLIVAFAVLVPAVVFLTLGRVISNALQTYRLRAEHDFLTSLPNRRAFESVAGHRTRGTGSLVVCDIDNFKRINDGFGHSAGDAVIRAVASLLEGRGMAARIGGEEFAIWMPRTSVEDARLHAEKLRHELMSLKVIELADDYRITASFGVAPCGRDIPLSQAMIAADRALYEAKNSGRNRVCIGNASRPAPRREPLPERAAA</sequence>
<dbReference type="PROSITE" id="PS50887">
    <property type="entry name" value="GGDEF"/>
    <property type="match status" value="1"/>
</dbReference>
<dbReference type="EC" id="2.7.7.65" evidence="1"/>
<dbReference type="PANTHER" id="PTHR45138:SF24">
    <property type="entry name" value="DIGUANYLATE CYCLASE DGCC-RELATED"/>
    <property type="match status" value="1"/>
</dbReference>
<evidence type="ECO:0000259" key="5">
    <source>
        <dbReference type="PROSITE" id="PS50887"/>
    </source>
</evidence>
<keyword evidence="3" id="KW-0812">Transmembrane</keyword>
<keyword evidence="3" id="KW-1133">Transmembrane helix</keyword>
<dbReference type="InterPro" id="IPR043128">
    <property type="entry name" value="Rev_trsase/Diguanyl_cyclase"/>
</dbReference>
<feature type="compositionally biased region" description="Basic and acidic residues" evidence="2">
    <location>
        <begin position="368"/>
        <end position="379"/>
    </location>
</feature>
<dbReference type="RefSeq" id="WP_346031429.1">
    <property type="nucleotide sequence ID" value="NZ_BAABHV010000001.1"/>
</dbReference>
<dbReference type="SUPFAM" id="SSF55073">
    <property type="entry name" value="Nucleotide cyclase"/>
    <property type="match status" value="1"/>
</dbReference>
<proteinExistence type="predicted"/>
<evidence type="ECO:0000256" key="1">
    <source>
        <dbReference type="ARBA" id="ARBA00012528"/>
    </source>
</evidence>
<dbReference type="CDD" id="cd01949">
    <property type="entry name" value="GGDEF"/>
    <property type="match status" value="1"/>
</dbReference>
<dbReference type="Proteomes" id="UP001500518">
    <property type="component" value="Unassembled WGS sequence"/>
</dbReference>
<dbReference type="InterPro" id="IPR000160">
    <property type="entry name" value="GGDEF_dom"/>
</dbReference>
<dbReference type="Gene3D" id="3.30.70.270">
    <property type="match status" value="1"/>
</dbReference>
<dbReference type="EMBL" id="BAABHV010000001">
    <property type="protein sequence ID" value="GAA5047384.1"/>
    <property type="molecule type" value="Genomic_DNA"/>
</dbReference>
<dbReference type="NCBIfam" id="TIGR00254">
    <property type="entry name" value="GGDEF"/>
    <property type="match status" value="1"/>
</dbReference>
<evidence type="ECO:0000313" key="6">
    <source>
        <dbReference type="EMBL" id="GAA5047384.1"/>
    </source>
</evidence>
<name>A0ABP9K195_9SPHN</name>
<evidence type="ECO:0000256" key="4">
    <source>
        <dbReference type="SAM" id="SignalP"/>
    </source>
</evidence>
<keyword evidence="7" id="KW-1185">Reference proteome</keyword>
<comment type="caution">
    <text evidence="6">The sequence shown here is derived from an EMBL/GenBank/DDBJ whole genome shotgun (WGS) entry which is preliminary data.</text>
</comment>
<feature type="transmembrane region" description="Helical" evidence="3">
    <location>
        <begin position="179"/>
        <end position="200"/>
    </location>
</feature>
<feature type="region of interest" description="Disordered" evidence="2">
    <location>
        <begin position="359"/>
        <end position="379"/>
    </location>
</feature>
<feature type="chain" id="PRO_5047162630" description="diguanylate cyclase" evidence="4">
    <location>
        <begin position="18"/>
        <end position="379"/>
    </location>
</feature>
<feature type="transmembrane region" description="Helical" evidence="3">
    <location>
        <begin position="83"/>
        <end position="102"/>
    </location>
</feature>
<evidence type="ECO:0000313" key="7">
    <source>
        <dbReference type="Proteomes" id="UP001500518"/>
    </source>
</evidence>
<gene>
    <name evidence="6" type="ORF">GCM10023208_03680</name>
</gene>
<keyword evidence="3" id="KW-0472">Membrane</keyword>
<feature type="transmembrane region" description="Helical" evidence="3">
    <location>
        <begin position="108"/>
        <end position="126"/>
    </location>
</feature>
<dbReference type="PANTHER" id="PTHR45138">
    <property type="entry name" value="REGULATORY COMPONENTS OF SENSORY TRANSDUCTION SYSTEM"/>
    <property type="match status" value="1"/>
</dbReference>
<reference evidence="7" key="1">
    <citation type="journal article" date="2019" name="Int. J. Syst. Evol. Microbiol.">
        <title>The Global Catalogue of Microorganisms (GCM) 10K type strain sequencing project: providing services to taxonomists for standard genome sequencing and annotation.</title>
        <authorList>
            <consortium name="The Broad Institute Genomics Platform"/>
            <consortium name="The Broad Institute Genome Sequencing Center for Infectious Disease"/>
            <person name="Wu L."/>
            <person name="Ma J."/>
        </authorList>
    </citation>
    <scope>NUCLEOTIDE SEQUENCE [LARGE SCALE GENOMIC DNA]</scope>
    <source>
        <strain evidence="7">JCM 18014</strain>
    </source>
</reference>
<keyword evidence="4" id="KW-0732">Signal</keyword>
<feature type="signal peptide" evidence="4">
    <location>
        <begin position="1"/>
        <end position="17"/>
    </location>
</feature>
<dbReference type="SMART" id="SM00267">
    <property type="entry name" value="GGDEF"/>
    <property type="match status" value="1"/>
</dbReference>
<protein>
    <recommendedName>
        <fullName evidence="1">diguanylate cyclase</fullName>
        <ecNumber evidence="1">2.7.7.65</ecNumber>
    </recommendedName>
</protein>
<dbReference type="InterPro" id="IPR050469">
    <property type="entry name" value="Diguanylate_Cyclase"/>
</dbReference>
<accession>A0ABP9K195</accession>
<feature type="domain" description="GGDEF" evidence="5">
    <location>
        <begin position="235"/>
        <end position="363"/>
    </location>
</feature>
<evidence type="ECO:0000256" key="2">
    <source>
        <dbReference type="SAM" id="MobiDB-lite"/>
    </source>
</evidence>
<dbReference type="InterPro" id="IPR029787">
    <property type="entry name" value="Nucleotide_cyclase"/>
</dbReference>
<dbReference type="Pfam" id="PF00990">
    <property type="entry name" value="GGDEF"/>
    <property type="match status" value="1"/>
</dbReference>
<feature type="transmembrane region" description="Helical" evidence="3">
    <location>
        <begin position="138"/>
        <end position="159"/>
    </location>
</feature>
<evidence type="ECO:0000256" key="3">
    <source>
        <dbReference type="SAM" id="Phobius"/>
    </source>
</evidence>
<organism evidence="6 7">
    <name type="scientific">Erythrobacter westpacificensis</name>
    <dbReference type="NCBI Taxonomy" id="1055231"/>
    <lineage>
        <taxon>Bacteria</taxon>
        <taxon>Pseudomonadati</taxon>
        <taxon>Pseudomonadota</taxon>
        <taxon>Alphaproteobacteria</taxon>
        <taxon>Sphingomonadales</taxon>
        <taxon>Erythrobacteraceae</taxon>
        <taxon>Erythrobacter/Porphyrobacter group</taxon>
        <taxon>Erythrobacter</taxon>
    </lineage>
</organism>